<dbReference type="EMBL" id="GBRD01013076">
    <property type="protein sequence ID" value="JAG52750.1"/>
    <property type="molecule type" value="Transcribed_RNA"/>
</dbReference>
<evidence type="ECO:0000313" key="1">
    <source>
        <dbReference type="EMBL" id="JAG52750.1"/>
    </source>
</evidence>
<proteinExistence type="predicted"/>
<reference evidence="1" key="1">
    <citation type="submission" date="2014-09" db="EMBL/GenBank/DDBJ databases">
        <title>Lygus hesperus Antennal Transcriptome.</title>
        <authorList>
            <person name="Hull J."/>
        </authorList>
    </citation>
    <scope>NUCLEOTIDE SEQUENCE</scope>
</reference>
<name>A0A0A9ZEK1_LYGHE</name>
<accession>A0A0A9ZEK1</accession>
<organism evidence="1">
    <name type="scientific">Lygus hesperus</name>
    <name type="common">Western plant bug</name>
    <dbReference type="NCBI Taxonomy" id="30085"/>
    <lineage>
        <taxon>Eukaryota</taxon>
        <taxon>Metazoa</taxon>
        <taxon>Ecdysozoa</taxon>
        <taxon>Arthropoda</taxon>
        <taxon>Hexapoda</taxon>
        <taxon>Insecta</taxon>
        <taxon>Pterygota</taxon>
        <taxon>Neoptera</taxon>
        <taxon>Paraneoptera</taxon>
        <taxon>Hemiptera</taxon>
        <taxon>Heteroptera</taxon>
        <taxon>Panheteroptera</taxon>
        <taxon>Cimicomorpha</taxon>
        <taxon>Miridae</taxon>
        <taxon>Mirini</taxon>
        <taxon>Lygus</taxon>
    </lineage>
</organism>
<sequence>MATGRTQFVSRLSNVQELSSFDPKPVGRMWTAVVPRAAARGAAKQIRLPPLQLAHHVAYQFYVPKTTLYQTLVLFRPPLLKHNTTTNSTKVFARVEVNQISWSERNNEGERMLKSLGVKKTKKKQCK</sequence>
<dbReference type="AlphaFoldDB" id="A0A0A9ZEK1"/>
<protein>
    <submittedName>
        <fullName evidence="1">Uncharacterized protein</fullName>
    </submittedName>
</protein>
<feature type="non-terminal residue" evidence="1">
    <location>
        <position position="127"/>
    </location>
</feature>